<dbReference type="GO" id="GO:0016491">
    <property type="term" value="F:oxidoreductase activity"/>
    <property type="evidence" value="ECO:0007669"/>
    <property type="project" value="UniProtKB-KW"/>
</dbReference>
<feature type="domain" description="NADH:flavin oxidoreductase/NADH oxidase N-terminal" evidence="10">
    <location>
        <begin position="5"/>
        <end position="110"/>
    </location>
</feature>
<organism evidence="12 13">
    <name type="scientific">Candidatus Scybalenecus merdavium</name>
    <dbReference type="NCBI Taxonomy" id="2840939"/>
    <lineage>
        <taxon>Bacteria</taxon>
        <taxon>Bacillati</taxon>
        <taxon>Bacillota</taxon>
        <taxon>Clostridia</taxon>
        <taxon>Eubacteriales</taxon>
        <taxon>Oscillospiraceae</taxon>
        <taxon>Oscillospiraceae incertae sedis</taxon>
        <taxon>Candidatus Scybalenecus</taxon>
    </lineage>
</organism>
<dbReference type="Proteomes" id="UP000824125">
    <property type="component" value="Unassembled WGS sequence"/>
</dbReference>
<dbReference type="Pfam" id="PF07992">
    <property type="entry name" value="Pyr_redox_2"/>
    <property type="match status" value="1"/>
</dbReference>
<evidence type="ECO:0000256" key="1">
    <source>
        <dbReference type="ARBA" id="ARBA00001917"/>
    </source>
</evidence>
<dbReference type="InterPro" id="IPR001155">
    <property type="entry name" value="OxRdtase_FMN_N"/>
</dbReference>
<dbReference type="AlphaFoldDB" id="A0A9D1MSJ2"/>
<dbReference type="InterPro" id="IPR023753">
    <property type="entry name" value="FAD/NAD-binding_dom"/>
</dbReference>
<evidence type="ECO:0000256" key="3">
    <source>
        <dbReference type="ARBA" id="ARBA00011048"/>
    </source>
</evidence>
<evidence type="ECO:0000313" key="13">
    <source>
        <dbReference type="Proteomes" id="UP000824125"/>
    </source>
</evidence>
<evidence type="ECO:0000256" key="6">
    <source>
        <dbReference type="ARBA" id="ARBA00022723"/>
    </source>
</evidence>
<evidence type="ECO:0000256" key="2">
    <source>
        <dbReference type="ARBA" id="ARBA00001966"/>
    </source>
</evidence>
<comment type="cofactor">
    <cofactor evidence="1">
        <name>FMN</name>
        <dbReference type="ChEBI" id="CHEBI:58210"/>
    </cofactor>
</comment>
<dbReference type="Gene3D" id="3.20.20.70">
    <property type="entry name" value="Aldolase class I"/>
    <property type="match status" value="1"/>
</dbReference>
<dbReference type="SUPFAM" id="SSF51905">
    <property type="entry name" value="FAD/NAD(P)-binding domain"/>
    <property type="match status" value="1"/>
</dbReference>
<dbReference type="Gene3D" id="3.40.50.720">
    <property type="entry name" value="NAD(P)-binding Rossmann-like Domain"/>
    <property type="match status" value="1"/>
</dbReference>
<keyword evidence="5" id="KW-0288">FMN</keyword>
<protein>
    <submittedName>
        <fullName evidence="12">FAD-dependent oxidoreductase</fullName>
    </submittedName>
</protein>
<dbReference type="PRINTS" id="PR00368">
    <property type="entry name" value="FADPNR"/>
</dbReference>
<reference evidence="12" key="2">
    <citation type="journal article" date="2021" name="PeerJ">
        <title>Extensive microbial diversity within the chicken gut microbiome revealed by metagenomics and culture.</title>
        <authorList>
            <person name="Gilroy R."/>
            <person name="Ravi A."/>
            <person name="Getino M."/>
            <person name="Pursley I."/>
            <person name="Horton D.L."/>
            <person name="Alikhan N.F."/>
            <person name="Baker D."/>
            <person name="Gharbi K."/>
            <person name="Hall N."/>
            <person name="Watson M."/>
            <person name="Adriaenssens E.M."/>
            <person name="Foster-Nyarko E."/>
            <person name="Jarju S."/>
            <person name="Secka A."/>
            <person name="Antonio M."/>
            <person name="Oren A."/>
            <person name="Chaudhuri R.R."/>
            <person name="La Ragione R."/>
            <person name="Hildebrand F."/>
            <person name="Pallen M.J."/>
        </authorList>
    </citation>
    <scope>NUCLEOTIDE SEQUENCE</scope>
    <source>
        <strain evidence="12">CHK176-6737</strain>
    </source>
</reference>
<proteinExistence type="inferred from homology"/>
<keyword evidence="9" id="KW-0411">Iron-sulfur</keyword>
<evidence type="ECO:0000256" key="5">
    <source>
        <dbReference type="ARBA" id="ARBA00022643"/>
    </source>
</evidence>
<dbReference type="GO" id="GO:0051536">
    <property type="term" value="F:iron-sulfur cluster binding"/>
    <property type="evidence" value="ECO:0007669"/>
    <property type="project" value="UniProtKB-KW"/>
</dbReference>
<dbReference type="SUPFAM" id="SSF51395">
    <property type="entry name" value="FMN-linked oxidoreductases"/>
    <property type="match status" value="1"/>
</dbReference>
<evidence type="ECO:0000259" key="11">
    <source>
        <dbReference type="Pfam" id="PF07992"/>
    </source>
</evidence>
<keyword evidence="7" id="KW-0560">Oxidoreductase</keyword>
<dbReference type="PRINTS" id="PR00469">
    <property type="entry name" value="PNDRDTASEII"/>
</dbReference>
<comment type="caution">
    <text evidence="12">The sequence shown here is derived from an EMBL/GenBank/DDBJ whole genome shotgun (WGS) entry which is preliminary data.</text>
</comment>
<dbReference type="EMBL" id="DVNM01000002">
    <property type="protein sequence ID" value="HIU68351.1"/>
    <property type="molecule type" value="Genomic_DNA"/>
</dbReference>
<dbReference type="Gene3D" id="3.50.50.60">
    <property type="entry name" value="FAD/NAD(P)-binding domain"/>
    <property type="match status" value="1"/>
</dbReference>
<keyword evidence="4" id="KW-0285">Flavoprotein</keyword>
<keyword evidence="6" id="KW-0479">Metal-binding</keyword>
<evidence type="ECO:0000256" key="8">
    <source>
        <dbReference type="ARBA" id="ARBA00023004"/>
    </source>
</evidence>
<dbReference type="PANTHER" id="PTHR42917:SF2">
    <property type="entry name" value="2,4-DIENOYL-COA REDUCTASE [(2E)-ENOYL-COA-PRODUCING]"/>
    <property type="match status" value="1"/>
</dbReference>
<comment type="cofactor">
    <cofactor evidence="2">
        <name>[4Fe-4S] cluster</name>
        <dbReference type="ChEBI" id="CHEBI:49883"/>
    </cofactor>
</comment>
<gene>
    <name evidence="12" type="ORF">IAD23_00135</name>
</gene>
<reference evidence="12" key="1">
    <citation type="submission" date="2020-10" db="EMBL/GenBank/DDBJ databases">
        <authorList>
            <person name="Gilroy R."/>
        </authorList>
    </citation>
    <scope>NUCLEOTIDE SEQUENCE</scope>
    <source>
        <strain evidence="12">CHK176-6737</strain>
    </source>
</reference>
<dbReference type="InterPro" id="IPR051793">
    <property type="entry name" value="NADH:flavin_oxidoreductase"/>
</dbReference>
<dbReference type="GO" id="GO:0010181">
    <property type="term" value="F:FMN binding"/>
    <property type="evidence" value="ECO:0007669"/>
    <property type="project" value="InterPro"/>
</dbReference>
<evidence type="ECO:0000256" key="7">
    <source>
        <dbReference type="ARBA" id="ARBA00023002"/>
    </source>
</evidence>
<comment type="similarity">
    <text evidence="3">In the N-terminal section; belongs to the NADH:flavin oxidoreductase/NADH oxidase family.</text>
</comment>
<dbReference type="CDD" id="cd02803">
    <property type="entry name" value="OYE_like_FMN_family"/>
    <property type="match status" value="1"/>
</dbReference>
<evidence type="ECO:0000259" key="10">
    <source>
        <dbReference type="Pfam" id="PF00724"/>
    </source>
</evidence>
<dbReference type="InterPro" id="IPR013785">
    <property type="entry name" value="Aldolase_TIM"/>
</dbReference>
<dbReference type="Pfam" id="PF00724">
    <property type="entry name" value="Oxidored_FMN"/>
    <property type="match status" value="2"/>
</dbReference>
<sequence>MKYEKLFSPFKIGTLELKNRVVMEPMLMGFGQIDGKATPQMAAYYEERAKGGTGLIVTEITRVNDVTGASSFGQLAVSHDYHIAPLAEMAKRIHKHGAKLMVELHHPGRQNLGLMIGTVPLSVACEKFVPKYRDLLFGIVPAGRKLMEKNIVPPVVSPSECEVSKFSGCKNRALSLKEIKQLIGQFIDGAERVKKAGCDGVYLHAAHGYLIQQFLSPHTNHRTDAYGGSLENRMRFLLQILTGVKKRCGADFPVVVRLSVDEMYASSGRPGVGYTLEEGVQIARRLEENGVDAIDVSCGAYDTFNSWLEPVSYASGWRTPMIQAVKQAVSVPVIAVNLTRTPEQAEALLESGVQDMIGLGRPLIADPYWCQKAQSAQEKLIKHCICCLYCFESMEDGAFRGTCGHCSVNPFVGREPASLQKNGSGRKVAVVGAGVAGLTAAELLARRGFAVTVYEKNDHIGGQVYLASRPPQKERTYWCAQDIYENALALGVHFEFSCSVSADMLVNAGYAAVIVATGADAVFPQAMQQEHVYTSSDVLDGSVSLNGKKVIVVGSGLTGLETAEMLCAGGNQVTVVEMADSVAPGAWFQQTDDLLPKLKKQGTVFYTSSKFAGLQNGAAVLQNAKSKQELKLPCDAVVLALGARPQHALYDALQGKVPALYRIGDAVQVGRIADAVRSAFETVQSIQ</sequence>
<evidence type="ECO:0000313" key="12">
    <source>
        <dbReference type="EMBL" id="HIU68351.1"/>
    </source>
</evidence>
<feature type="domain" description="FAD/NAD(P)-binding" evidence="11">
    <location>
        <begin position="427"/>
        <end position="654"/>
    </location>
</feature>
<name>A0A9D1MSJ2_9FIRM</name>
<dbReference type="GO" id="GO:0046872">
    <property type="term" value="F:metal ion binding"/>
    <property type="evidence" value="ECO:0007669"/>
    <property type="project" value="UniProtKB-KW"/>
</dbReference>
<evidence type="ECO:0000256" key="9">
    <source>
        <dbReference type="ARBA" id="ARBA00023014"/>
    </source>
</evidence>
<evidence type="ECO:0000256" key="4">
    <source>
        <dbReference type="ARBA" id="ARBA00022630"/>
    </source>
</evidence>
<dbReference type="PANTHER" id="PTHR42917">
    <property type="entry name" value="2,4-DIENOYL-COA REDUCTASE"/>
    <property type="match status" value="1"/>
</dbReference>
<keyword evidence="8" id="KW-0408">Iron</keyword>
<accession>A0A9D1MSJ2</accession>
<feature type="domain" description="NADH:flavin oxidoreductase/NADH oxidase N-terminal" evidence="10">
    <location>
        <begin position="139"/>
        <end position="377"/>
    </location>
</feature>
<dbReference type="InterPro" id="IPR036188">
    <property type="entry name" value="FAD/NAD-bd_sf"/>
</dbReference>